<dbReference type="RefSeq" id="WP_104412684.1">
    <property type="nucleotide sequence ID" value="NZ_PTIW01000032.1"/>
</dbReference>
<keyword evidence="1" id="KW-0812">Transmembrane</keyword>
<protein>
    <recommendedName>
        <fullName evidence="4">Dolichyl-phosphate-mannose-protein mannosyltransferase</fullName>
    </recommendedName>
</protein>
<evidence type="ECO:0008006" key="4">
    <source>
        <dbReference type="Google" id="ProtNLM"/>
    </source>
</evidence>
<keyword evidence="1" id="KW-1133">Transmembrane helix</keyword>
<feature type="transmembrane region" description="Helical" evidence="1">
    <location>
        <begin position="167"/>
        <end position="199"/>
    </location>
</feature>
<comment type="caution">
    <text evidence="2">The sequence shown here is derived from an EMBL/GenBank/DDBJ whole genome shotgun (WGS) entry which is preliminary data.</text>
</comment>
<accession>A0AB36ZWX3</accession>
<feature type="transmembrane region" description="Helical" evidence="1">
    <location>
        <begin position="355"/>
        <end position="374"/>
    </location>
</feature>
<evidence type="ECO:0000313" key="3">
    <source>
        <dbReference type="Proteomes" id="UP000239861"/>
    </source>
</evidence>
<feature type="transmembrane region" description="Helical" evidence="1">
    <location>
        <begin position="89"/>
        <end position="112"/>
    </location>
</feature>
<feature type="transmembrane region" description="Helical" evidence="1">
    <location>
        <begin position="118"/>
        <end position="136"/>
    </location>
</feature>
<feature type="transmembrane region" description="Helical" evidence="1">
    <location>
        <begin position="143"/>
        <end position="161"/>
    </location>
</feature>
<feature type="transmembrane region" description="Helical" evidence="1">
    <location>
        <begin position="277"/>
        <end position="298"/>
    </location>
</feature>
<keyword evidence="1" id="KW-0472">Membrane</keyword>
<sequence>MFSDKVYWLLVIILVSIISFYFFWISGFNYFFDDVYVYLSYSESLYNLGYVQDLTTIPPTAPITTQNGVVLLYTILNYVTNDMLTKMQIVSFILTINLMICYLLIYKIGLLLNISKNVLYILIVALIFNFYFYGYYVTPTNDGFYISLLLLSLYLFLKLSIKNNTNYWMILLVIALLVPMFRLQGLIVYIAALISFFIIQKEYKKSFIIFIYIVLSFLAVKLSIKLLIDDTSGLEELSKMLIFYHLETFYDSFQEILANAIPSIFLNFPASNFNSDAFVYIKILFSALVFIFLIAIFIESFKKKNLIVFTIVLIVFGNFAALILFNVIIDRYIYINAIFIILLSLFYMKRIYHMYFVVGFLLLSLLSFGARIYYKQYDSINVINNIDYIDSTYKSYNLISQFPRQTYFYLRKQSILNQQYIDTNLPILIIGDEKFTNHQIEILIQKKNKIITKKQLTLIWKKENTLYNTTELYIKDNDDW</sequence>
<feature type="transmembrane region" description="Helical" evidence="1">
    <location>
        <begin position="331"/>
        <end position="348"/>
    </location>
</feature>
<dbReference type="AlphaFoldDB" id="A0AB36ZWX3"/>
<dbReference type="Proteomes" id="UP000239861">
    <property type="component" value="Unassembled WGS sequence"/>
</dbReference>
<organism evidence="2 3">
    <name type="scientific">Malaciobacter marinus</name>
    <dbReference type="NCBI Taxonomy" id="505249"/>
    <lineage>
        <taxon>Bacteria</taxon>
        <taxon>Pseudomonadati</taxon>
        <taxon>Campylobacterota</taxon>
        <taxon>Epsilonproteobacteria</taxon>
        <taxon>Campylobacterales</taxon>
        <taxon>Arcobacteraceae</taxon>
        <taxon>Malaciobacter</taxon>
    </lineage>
</organism>
<feature type="transmembrane region" description="Helical" evidence="1">
    <location>
        <begin position="6"/>
        <end position="32"/>
    </location>
</feature>
<dbReference type="EMBL" id="PTIW01000032">
    <property type="protein sequence ID" value="PPK59397.1"/>
    <property type="molecule type" value="Genomic_DNA"/>
</dbReference>
<reference evidence="2 3" key="1">
    <citation type="submission" date="2018-02" db="EMBL/GenBank/DDBJ databases">
        <title>Subsurface microbial communities from deep shales in Ohio and West Virginia, USA.</title>
        <authorList>
            <person name="Wrighton K."/>
        </authorList>
    </citation>
    <scope>NUCLEOTIDE SEQUENCE [LARGE SCALE GENOMIC DNA]</scope>
    <source>
        <strain evidence="2 3">MARC-MIP3H16</strain>
    </source>
</reference>
<feature type="transmembrane region" description="Helical" evidence="1">
    <location>
        <begin position="305"/>
        <end position="325"/>
    </location>
</feature>
<name>A0AB36ZWX3_9BACT</name>
<gene>
    <name evidence="2" type="ORF">B0F89_13232</name>
</gene>
<proteinExistence type="predicted"/>
<feature type="transmembrane region" description="Helical" evidence="1">
    <location>
        <begin position="206"/>
        <end position="228"/>
    </location>
</feature>
<evidence type="ECO:0000256" key="1">
    <source>
        <dbReference type="SAM" id="Phobius"/>
    </source>
</evidence>
<evidence type="ECO:0000313" key="2">
    <source>
        <dbReference type="EMBL" id="PPK59397.1"/>
    </source>
</evidence>